<name>A0A4R1YN91_9RHOB</name>
<protein>
    <submittedName>
        <fullName evidence="1">Uncharacterized protein</fullName>
    </submittedName>
</protein>
<evidence type="ECO:0000313" key="1">
    <source>
        <dbReference type="EMBL" id="TCM79250.1"/>
    </source>
</evidence>
<keyword evidence="2" id="KW-1185">Reference proteome</keyword>
<dbReference type="Proteomes" id="UP000295277">
    <property type="component" value="Unassembled WGS sequence"/>
</dbReference>
<accession>A0A4R1YN91</accession>
<organism evidence="1 2">
    <name type="scientific">Rhodovulum steppense</name>
    <dbReference type="NCBI Taxonomy" id="540251"/>
    <lineage>
        <taxon>Bacteria</taxon>
        <taxon>Pseudomonadati</taxon>
        <taxon>Pseudomonadota</taxon>
        <taxon>Alphaproteobacteria</taxon>
        <taxon>Rhodobacterales</taxon>
        <taxon>Paracoccaceae</taxon>
        <taxon>Rhodovulum</taxon>
    </lineage>
</organism>
<feature type="non-terminal residue" evidence="1">
    <location>
        <position position="25"/>
    </location>
</feature>
<evidence type="ECO:0000313" key="2">
    <source>
        <dbReference type="Proteomes" id="UP000295277"/>
    </source>
</evidence>
<reference evidence="1 2" key="1">
    <citation type="submission" date="2019-03" db="EMBL/GenBank/DDBJ databases">
        <title>Genomic Encyclopedia of Type Strains, Phase IV (KMG-IV): sequencing the most valuable type-strain genomes for metagenomic binning, comparative biology and taxonomic classification.</title>
        <authorList>
            <person name="Goeker M."/>
        </authorList>
    </citation>
    <scope>NUCLEOTIDE SEQUENCE [LARGE SCALE GENOMIC DNA]</scope>
    <source>
        <strain evidence="1 2">DSM 21153</strain>
    </source>
</reference>
<dbReference type="EMBL" id="SLVM01000023">
    <property type="protein sequence ID" value="TCM79250.1"/>
    <property type="molecule type" value="Genomic_DNA"/>
</dbReference>
<dbReference type="AlphaFoldDB" id="A0A4R1YN91"/>
<sequence>MVDEPRALDRAAIVNSLFEGIEREA</sequence>
<proteinExistence type="predicted"/>
<gene>
    <name evidence="1" type="ORF">EV216_1231</name>
</gene>
<comment type="caution">
    <text evidence="1">The sequence shown here is derived from an EMBL/GenBank/DDBJ whole genome shotgun (WGS) entry which is preliminary data.</text>
</comment>